<keyword evidence="1" id="KW-0472">Membrane</keyword>
<feature type="transmembrane region" description="Helical" evidence="1">
    <location>
        <begin position="50"/>
        <end position="68"/>
    </location>
</feature>
<sequence>MEFLLLAILGFMFLTFVGVKGYGGLAMNLWLIVGLLSVLWGFGHTSWEGWIMLSMVNVGGILVLMVYASSTDGYNKYITPPMYLGVGFAILLYLFGVSASEPNHVSESLVYTESTGVLLMMSGLFLVLAMVVCNRMLGVGSGYLRGVSRLS</sequence>
<accession>A0A806GME4</accession>
<proteinExistence type="predicted"/>
<dbReference type="EMBL" id="JQ809452">
    <property type="protein sequence ID" value="AFJ14761.1"/>
    <property type="molecule type" value="Genomic_DNA"/>
</dbReference>
<feature type="transmembrane region" description="Helical" evidence="1">
    <location>
        <begin position="117"/>
        <end position="137"/>
    </location>
</feature>
<dbReference type="AlphaFoldDB" id="A0A806GME4"/>
<evidence type="ECO:0000256" key="1">
    <source>
        <dbReference type="SAM" id="Phobius"/>
    </source>
</evidence>
<feature type="transmembrane region" description="Helical" evidence="1">
    <location>
        <begin position="80"/>
        <end position="97"/>
    </location>
</feature>
<keyword evidence="1" id="KW-1133">Transmembrane helix</keyword>
<reference evidence="2" key="1">
    <citation type="submission" date="2012-03" db="EMBL/GenBank/DDBJ databases">
        <title>The complete mitochondrial genome sequence of Pomphorhynchus tereticollis Mylavsky potok(Acanthocephala: Palaeacanthocephala).</title>
        <authorList>
            <person name="Pan T."/>
            <person name="Nie P."/>
        </authorList>
    </citation>
    <scope>NUCLEOTIDE SEQUENCE</scope>
    <source>
        <strain evidence="2">Mylavsky potok</strain>
    </source>
</reference>
<evidence type="ECO:0000313" key="2">
    <source>
        <dbReference type="EMBL" id="AFJ14761.1"/>
    </source>
</evidence>
<organism evidence="2">
    <name type="scientific">Pomphorhynchus tereticollis</name>
    <dbReference type="NCBI Taxonomy" id="255491"/>
    <lineage>
        <taxon>Eukaryota</taxon>
        <taxon>Metazoa</taxon>
        <taxon>Spiralia</taxon>
        <taxon>Lophotrochozoa</taxon>
        <taxon>Acanthocephala</taxon>
        <taxon>Palaeacanthocephala</taxon>
        <taxon>Echinorhynchida</taxon>
        <taxon>Pomphorhynchidae</taxon>
        <taxon>Pomphorhynchus</taxon>
    </lineage>
</organism>
<name>A0A806GME4_9BILA</name>
<geneLocation type="mitochondrion" evidence="2"/>
<keyword evidence="2" id="KW-0496">Mitochondrion</keyword>
<gene>
    <name evidence="2" type="primary">ND6</name>
</gene>
<keyword evidence="1" id="KW-0812">Transmembrane</keyword>
<protein>
    <submittedName>
        <fullName evidence="2">NADH dehydrogenase subunit 6</fullName>
    </submittedName>
</protein>